<feature type="transmembrane region" description="Helical" evidence="15">
    <location>
        <begin position="98"/>
        <end position="122"/>
    </location>
</feature>
<evidence type="ECO:0000259" key="17">
    <source>
        <dbReference type="Pfam" id="PF05730"/>
    </source>
</evidence>
<dbReference type="InterPro" id="IPR049326">
    <property type="entry name" value="Rhodopsin_dom_fungi"/>
</dbReference>
<evidence type="ECO:0000256" key="8">
    <source>
        <dbReference type="ARBA" id="ARBA00022729"/>
    </source>
</evidence>
<evidence type="ECO:0000256" key="12">
    <source>
        <dbReference type="ARBA" id="ARBA00023288"/>
    </source>
</evidence>
<feature type="transmembrane region" description="Helical" evidence="15">
    <location>
        <begin position="212"/>
        <end position="232"/>
    </location>
</feature>
<keyword evidence="10 15" id="KW-0472">Membrane</keyword>
<dbReference type="InterPro" id="IPR052337">
    <property type="entry name" value="SAT4-like"/>
</dbReference>
<feature type="chain" id="PRO_5040511673" evidence="16">
    <location>
        <begin position="21"/>
        <end position="442"/>
    </location>
</feature>
<keyword evidence="7 15" id="KW-0812">Transmembrane</keyword>
<feature type="transmembrane region" description="Helical" evidence="15">
    <location>
        <begin position="331"/>
        <end position="351"/>
    </location>
</feature>
<dbReference type="Pfam" id="PF05730">
    <property type="entry name" value="CFEM"/>
    <property type="match status" value="1"/>
</dbReference>
<dbReference type="EMBL" id="PVQB02000733">
    <property type="protein sequence ID" value="KAF4334091.1"/>
    <property type="molecule type" value="Genomic_DNA"/>
</dbReference>
<evidence type="ECO:0000256" key="6">
    <source>
        <dbReference type="ARBA" id="ARBA00022622"/>
    </source>
</evidence>
<comment type="subcellular location">
    <subcellularLocation>
        <location evidence="2">Membrane</location>
        <topology evidence="2">Lipid-anchor</topology>
        <topology evidence="2">GPI-anchor</topology>
    </subcellularLocation>
    <subcellularLocation>
        <location evidence="1">Membrane</location>
        <topology evidence="1">Multi-pass membrane protein</topology>
    </subcellularLocation>
    <subcellularLocation>
        <location evidence="3">Secreted</location>
    </subcellularLocation>
</comment>
<gene>
    <name evidence="19" type="ORF">FBEOM_12102</name>
</gene>
<evidence type="ECO:0000259" key="18">
    <source>
        <dbReference type="Pfam" id="PF20684"/>
    </source>
</evidence>
<keyword evidence="6" id="KW-0325">Glycoprotein</keyword>
<feature type="domain" description="CFEM" evidence="17">
    <location>
        <begin position="42"/>
        <end position="88"/>
    </location>
</feature>
<dbReference type="PANTHER" id="PTHR33048">
    <property type="entry name" value="PTH11-LIKE INTEGRAL MEMBRANE PROTEIN (AFU_ORTHOLOGUE AFUA_5G11245)"/>
    <property type="match status" value="1"/>
</dbReference>
<accession>A0A9P5DR04</accession>
<evidence type="ECO:0000256" key="4">
    <source>
        <dbReference type="ARBA" id="ARBA00010031"/>
    </source>
</evidence>
<keyword evidence="5" id="KW-0964">Secreted</keyword>
<keyword evidence="11" id="KW-1015">Disulfide bond</keyword>
<keyword evidence="9 15" id="KW-1133">Transmembrane helix</keyword>
<evidence type="ECO:0000256" key="7">
    <source>
        <dbReference type="ARBA" id="ARBA00022692"/>
    </source>
</evidence>
<dbReference type="GO" id="GO:0098552">
    <property type="term" value="C:side of membrane"/>
    <property type="evidence" value="ECO:0007669"/>
    <property type="project" value="UniProtKB-KW"/>
</dbReference>
<evidence type="ECO:0000256" key="13">
    <source>
        <dbReference type="ARBA" id="ARBA00038359"/>
    </source>
</evidence>
<proteinExistence type="inferred from homology"/>
<dbReference type="InterPro" id="IPR008427">
    <property type="entry name" value="Extracellular_membr_CFEM_dom"/>
</dbReference>
<feature type="region of interest" description="Disordered" evidence="14">
    <location>
        <begin position="403"/>
        <end position="442"/>
    </location>
</feature>
<comment type="similarity">
    <text evidence="4">Belongs to the RBT5 family.</text>
</comment>
<name>A0A9P5DR04_9HYPO</name>
<keyword evidence="8 16" id="KW-0732">Signal</keyword>
<evidence type="ECO:0000256" key="15">
    <source>
        <dbReference type="SAM" id="Phobius"/>
    </source>
</evidence>
<evidence type="ECO:0000313" key="19">
    <source>
        <dbReference type="EMBL" id="KAF4334091.1"/>
    </source>
</evidence>
<feature type="transmembrane region" description="Helical" evidence="15">
    <location>
        <begin position="182"/>
        <end position="200"/>
    </location>
</feature>
<evidence type="ECO:0000256" key="10">
    <source>
        <dbReference type="ARBA" id="ARBA00023136"/>
    </source>
</evidence>
<dbReference type="AlphaFoldDB" id="A0A9P5DR04"/>
<feature type="signal peptide" evidence="16">
    <location>
        <begin position="1"/>
        <end position="20"/>
    </location>
</feature>
<dbReference type="GO" id="GO:0005576">
    <property type="term" value="C:extracellular region"/>
    <property type="evidence" value="ECO:0007669"/>
    <property type="project" value="UniProtKB-SubCell"/>
</dbReference>
<evidence type="ECO:0000256" key="9">
    <source>
        <dbReference type="ARBA" id="ARBA00022989"/>
    </source>
</evidence>
<reference evidence="19" key="1">
    <citation type="journal article" date="2017" name="Mycologia">
        <title>Fusarium algeriense, sp. nov., a novel toxigenic crown rot pathogen of durum wheat from Algeria is nested in the Fusarium burgessii species complex.</title>
        <authorList>
            <person name="Laraba I."/>
            <person name="Keddad A."/>
            <person name="Boureghda H."/>
            <person name="Abdallah N."/>
            <person name="Vaughan M.M."/>
            <person name="Proctor R.H."/>
            <person name="Busman M."/>
            <person name="O'Donnell K."/>
        </authorList>
    </citation>
    <scope>NUCLEOTIDE SEQUENCE</scope>
    <source>
        <strain evidence="19">NRRL 25174</strain>
    </source>
</reference>
<keyword evidence="20" id="KW-1185">Reference proteome</keyword>
<evidence type="ECO:0000256" key="11">
    <source>
        <dbReference type="ARBA" id="ARBA00023157"/>
    </source>
</evidence>
<feature type="compositionally biased region" description="Basic and acidic residues" evidence="14">
    <location>
        <begin position="420"/>
        <end position="435"/>
    </location>
</feature>
<comment type="similarity">
    <text evidence="13">Belongs to the SAT4 family.</text>
</comment>
<reference evidence="19" key="2">
    <citation type="submission" date="2020-02" db="EMBL/GenBank/DDBJ databases">
        <title>Identification and distribution of gene clusters putatively required for synthesis of sphingolipid metabolism inhibitors in phylogenetically diverse species of the filamentous fungus Fusarium.</title>
        <authorList>
            <person name="Kim H.-S."/>
            <person name="Busman M."/>
            <person name="Brown D.W."/>
            <person name="Divon H."/>
            <person name="Uhlig S."/>
            <person name="Proctor R.H."/>
        </authorList>
    </citation>
    <scope>NUCLEOTIDE SEQUENCE</scope>
    <source>
        <strain evidence="19">NRRL 25174</strain>
    </source>
</reference>
<protein>
    <submittedName>
        <fullName evidence="19">CFEM domain protein</fullName>
    </submittedName>
</protein>
<keyword evidence="6" id="KW-0336">GPI-anchor</keyword>
<dbReference type="PANTHER" id="PTHR33048:SF160">
    <property type="entry name" value="SAT4 FAMILY MEMBRANE PROTEIN"/>
    <property type="match status" value="1"/>
</dbReference>
<feature type="transmembrane region" description="Helical" evidence="15">
    <location>
        <begin position="134"/>
        <end position="153"/>
    </location>
</feature>
<evidence type="ECO:0000256" key="3">
    <source>
        <dbReference type="ARBA" id="ARBA00004613"/>
    </source>
</evidence>
<dbReference type="OrthoDB" id="2496787at2759"/>
<evidence type="ECO:0000256" key="16">
    <source>
        <dbReference type="SAM" id="SignalP"/>
    </source>
</evidence>
<feature type="domain" description="Rhodopsin" evidence="18">
    <location>
        <begin position="116"/>
        <end position="355"/>
    </location>
</feature>
<dbReference type="Pfam" id="PF20684">
    <property type="entry name" value="Fung_rhodopsin"/>
    <property type="match status" value="1"/>
</dbReference>
<feature type="transmembrane region" description="Helical" evidence="15">
    <location>
        <begin position="294"/>
        <end position="311"/>
    </location>
</feature>
<comment type="caution">
    <text evidence="19">The sequence shown here is derived from an EMBL/GenBank/DDBJ whole genome shotgun (WGS) entry which is preliminary data.</text>
</comment>
<dbReference type="Proteomes" id="UP000730481">
    <property type="component" value="Unassembled WGS sequence"/>
</dbReference>
<organism evidence="19 20">
    <name type="scientific">Fusarium beomiforme</name>
    <dbReference type="NCBI Taxonomy" id="44412"/>
    <lineage>
        <taxon>Eukaryota</taxon>
        <taxon>Fungi</taxon>
        <taxon>Dikarya</taxon>
        <taxon>Ascomycota</taxon>
        <taxon>Pezizomycotina</taxon>
        <taxon>Sordariomycetes</taxon>
        <taxon>Hypocreomycetidae</taxon>
        <taxon>Hypocreales</taxon>
        <taxon>Nectriaceae</taxon>
        <taxon>Fusarium</taxon>
        <taxon>Fusarium burgessii species complex</taxon>
    </lineage>
</organism>
<keyword evidence="12" id="KW-0449">Lipoprotein</keyword>
<evidence type="ECO:0000313" key="20">
    <source>
        <dbReference type="Proteomes" id="UP000730481"/>
    </source>
</evidence>
<evidence type="ECO:0000256" key="1">
    <source>
        <dbReference type="ARBA" id="ARBA00004141"/>
    </source>
</evidence>
<sequence>MKLFGSLALVLALFQLGVSAAAAPEEPPTCGVGEAFASTSEAIKSPCGLNVTCICTNVELNEKISACVAANCTVRESLLVQSYSKHTCGAPSRDRTTLVWVIGITFLILGLIGFALRVMARVFARTQTWGADDWVMLFAVGLMVPLNALSYRISQVGLGKDIWNVHPDDITDFLYLFYWDELLYLGALPVTKISILLFYLKVFPGKNIRIACWIFIGLNTAYFITFELISIFQCRPIDGAWKAWDKQYKAKCNNINLQGWFAAVLNIILDVGTMCIPLKELYGLSMSLKKKIQLMLMFSVGIFVTIVSAVRLQSLASYATTSNVTQDYVEIGYWSTIEVPVGIICACMPAIRSLFGQVFPKVFGSTNRSNSYANISKESKPVSDRKGMNTPQITIETEISTRYSRHHDDSSVIELTQMGNEHHQGEETAWPDKKPAVPSEPV</sequence>
<evidence type="ECO:0000256" key="2">
    <source>
        <dbReference type="ARBA" id="ARBA00004589"/>
    </source>
</evidence>
<evidence type="ECO:0000256" key="5">
    <source>
        <dbReference type="ARBA" id="ARBA00022525"/>
    </source>
</evidence>
<evidence type="ECO:0000256" key="14">
    <source>
        <dbReference type="SAM" id="MobiDB-lite"/>
    </source>
</evidence>
<feature type="transmembrane region" description="Helical" evidence="15">
    <location>
        <begin position="260"/>
        <end position="282"/>
    </location>
</feature>